<sequence>MFTVTISVSSLARVFIPFEFLTPFIVHHIFTSDRLPVMAESQLRGLVNNGPYSYPNQGAMENWRVTYPSYLRFINIFELIIAICDLGPCHVPHSNGVVFLL</sequence>
<protein>
    <submittedName>
        <fullName evidence="1">Uncharacterized protein</fullName>
    </submittedName>
</protein>
<evidence type="ECO:0000313" key="2">
    <source>
        <dbReference type="Proteomes" id="UP000494165"/>
    </source>
</evidence>
<organism evidence="1 2">
    <name type="scientific">Cloeon dipterum</name>
    <dbReference type="NCBI Taxonomy" id="197152"/>
    <lineage>
        <taxon>Eukaryota</taxon>
        <taxon>Metazoa</taxon>
        <taxon>Ecdysozoa</taxon>
        <taxon>Arthropoda</taxon>
        <taxon>Hexapoda</taxon>
        <taxon>Insecta</taxon>
        <taxon>Pterygota</taxon>
        <taxon>Palaeoptera</taxon>
        <taxon>Ephemeroptera</taxon>
        <taxon>Pisciforma</taxon>
        <taxon>Baetidae</taxon>
        <taxon>Cloeon</taxon>
    </lineage>
</organism>
<name>A0A8S1CZY0_9INSE</name>
<reference evidence="1 2" key="1">
    <citation type="submission" date="2020-04" db="EMBL/GenBank/DDBJ databases">
        <authorList>
            <person name="Alioto T."/>
            <person name="Alioto T."/>
            <person name="Gomez Garrido J."/>
        </authorList>
    </citation>
    <scope>NUCLEOTIDE SEQUENCE [LARGE SCALE GENOMIC DNA]</scope>
</reference>
<proteinExistence type="predicted"/>
<dbReference type="EMBL" id="CADEPI010000103">
    <property type="protein sequence ID" value="CAB3374743.1"/>
    <property type="molecule type" value="Genomic_DNA"/>
</dbReference>
<evidence type="ECO:0000313" key="1">
    <source>
        <dbReference type="EMBL" id="CAB3374743.1"/>
    </source>
</evidence>
<comment type="caution">
    <text evidence="1">The sequence shown here is derived from an EMBL/GenBank/DDBJ whole genome shotgun (WGS) entry which is preliminary data.</text>
</comment>
<accession>A0A8S1CZY0</accession>
<dbReference type="AlphaFoldDB" id="A0A8S1CZY0"/>
<dbReference type="Proteomes" id="UP000494165">
    <property type="component" value="Unassembled WGS sequence"/>
</dbReference>
<gene>
    <name evidence="1" type="ORF">CLODIP_2_CD04784</name>
</gene>
<keyword evidence="2" id="KW-1185">Reference proteome</keyword>